<evidence type="ECO:0000313" key="2">
    <source>
        <dbReference type="EMBL" id="KRZ75913.1"/>
    </source>
</evidence>
<dbReference type="AlphaFoldDB" id="A0A0V1MVU3"/>
<feature type="region of interest" description="Disordered" evidence="1">
    <location>
        <begin position="74"/>
        <end position="94"/>
    </location>
</feature>
<gene>
    <name evidence="2" type="ORF">T10_8740</name>
</gene>
<dbReference type="EMBL" id="JYDO01000033">
    <property type="protein sequence ID" value="KRZ75913.1"/>
    <property type="molecule type" value="Genomic_DNA"/>
</dbReference>
<proteinExistence type="predicted"/>
<reference evidence="2 3" key="1">
    <citation type="submission" date="2015-01" db="EMBL/GenBank/DDBJ databases">
        <title>Evolution of Trichinella species and genotypes.</title>
        <authorList>
            <person name="Korhonen P.K."/>
            <person name="Edoardo P."/>
            <person name="Giuseppe L.R."/>
            <person name="Gasser R.B."/>
        </authorList>
    </citation>
    <scope>NUCLEOTIDE SEQUENCE [LARGE SCALE GENOMIC DNA]</scope>
    <source>
        <strain evidence="2">ISS1980</strain>
    </source>
</reference>
<accession>A0A0V1MVU3</accession>
<sequence>MGCVGAVRLDQILLSLKFNTFVEKSFLNTCSSVPKIPRDQNTTPGTKTTMTQHQLPPLFFSPVNNGIAIKRSKGQRHPIYLTQPRSSAAEKASN</sequence>
<name>A0A0V1MVU3_9BILA</name>
<dbReference type="Proteomes" id="UP000054843">
    <property type="component" value="Unassembled WGS sequence"/>
</dbReference>
<comment type="caution">
    <text evidence="2">The sequence shown here is derived from an EMBL/GenBank/DDBJ whole genome shotgun (WGS) entry which is preliminary data.</text>
</comment>
<feature type="region of interest" description="Disordered" evidence="1">
    <location>
        <begin position="34"/>
        <end position="54"/>
    </location>
</feature>
<evidence type="ECO:0000256" key="1">
    <source>
        <dbReference type="SAM" id="MobiDB-lite"/>
    </source>
</evidence>
<feature type="compositionally biased region" description="Polar residues" evidence="1">
    <location>
        <begin position="39"/>
        <end position="54"/>
    </location>
</feature>
<organism evidence="2 3">
    <name type="scientific">Trichinella papuae</name>
    <dbReference type="NCBI Taxonomy" id="268474"/>
    <lineage>
        <taxon>Eukaryota</taxon>
        <taxon>Metazoa</taxon>
        <taxon>Ecdysozoa</taxon>
        <taxon>Nematoda</taxon>
        <taxon>Enoplea</taxon>
        <taxon>Dorylaimia</taxon>
        <taxon>Trichinellida</taxon>
        <taxon>Trichinellidae</taxon>
        <taxon>Trichinella</taxon>
    </lineage>
</organism>
<evidence type="ECO:0000313" key="3">
    <source>
        <dbReference type="Proteomes" id="UP000054843"/>
    </source>
</evidence>
<keyword evidence="3" id="KW-1185">Reference proteome</keyword>
<protein>
    <submittedName>
        <fullName evidence="2">Uncharacterized protein</fullName>
    </submittedName>
</protein>